<keyword evidence="3" id="KW-1185">Reference proteome</keyword>
<evidence type="ECO:0000313" key="3">
    <source>
        <dbReference type="Proteomes" id="UP001238334"/>
    </source>
</evidence>
<dbReference type="EMBL" id="CP127247">
    <property type="protein sequence ID" value="WIY27259.1"/>
    <property type="molecule type" value="Genomic_DNA"/>
</dbReference>
<organism evidence="2 3">
    <name type="scientific">Parasedimentitalea psychrophila</name>
    <dbReference type="NCBI Taxonomy" id="2997337"/>
    <lineage>
        <taxon>Bacteria</taxon>
        <taxon>Pseudomonadati</taxon>
        <taxon>Pseudomonadota</taxon>
        <taxon>Alphaproteobacteria</taxon>
        <taxon>Rhodobacterales</taxon>
        <taxon>Paracoccaceae</taxon>
        <taxon>Parasedimentitalea</taxon>
    </lineage>
</organism>
<feature type="region of interest" description="Disordered" evidence="1">
    <location>
        <begin position="314"/>
        <end position="337"/>
    </location>
</feature>
<gene>
    <name evidence="2" type="ORF">QPJ95_10245</name>
</gene>
<name>A0A9Y2L5F2_9RHOB</name>
<protein>
    <submittedName>
        <fullName evidence="2">Uncharacterized protein</fullName>
    </submittedName>
</protein>
<reference evidence="2 3" key="1">
    <citation type="submission" date="2023-06" db="EMBL/GenBank/DDBJ databases">
        <title>Parasedimentitalea psychrophila sp. nov., a psychrophilic bacterium isolated from deep-sea sediment.</title>
        <authorList>
            <person name="Li A."/>
        </authorList>
    </citation>
    <scope>NUCLEOTIDE SEQUENCE [LARGE SCALE GENOMIC DNA]</scope>
    <source>
        <strain evidence="2 3">QS115</strain>
    </source>
</reference>
<dbReference type="AlphaFoldDB" id="A0A9Y2L5F2"/>
<sequence>MTELHAPNYRVRLFLSVDLTGSTAFKSKNTSFEWLKAFQHFYGEFPRLYSSEFDEVCSSIEGIGGNERSAPPKIWKTIGDEILFVNRVLSITHLGAYVTAFSKSLHKFGELVQAYDGLNTKGNGWIAAFPSPNCSIGIGDGGDADPMSGGNELSTEEFESIVDEEPKKFDFLGKGIDGGFRISRNSTVNTFTISPALAFLLTKAKTNPDATKFDADFRFHETQSFKGVVNGRPYPIISIDTIRDEEERELHRLEAKLLQRPSVVADCVELKDYLDKYIKLNKIEKPVLKLTHGVEDQVPPEHYQSYVKEWEAERKKSKGDDASFNEDGNPDLDSIIPSVEEAVGGIVNDH</sequence>
<dbReference type="KEGG" id="ppso:QPJ95_10245"/>
<accession>A0A9Y2L5F2</accession>
<dbReference type="Proteomes" id="UP001238334">
    <property type="component" value="Chromosome"/>
</dbReference>
<dbReference type="RefSeq" id="WP_270920004.1">
    <property type="nucleotide sequence ID" value="NZ_CP127247.1"/>
</dbReference>
<evidence type="ECO:0000313" key="2">
    <source>
        <dbReference type="EMBL" id="WIY27259.1"/>
    </source>
</evidence>
<proteinExistence type="predicted"/>
<evidence type="ECO:0000256" key="1">
    <source>
        <dbReference type="SAM" id="MobiDB-lite"/>
    </source>
</evidence>